<reference evidence="2" key="1">
    <citation type="submission" date="2017-12" db="EMBL/GenBank/DDBJ databases">
        <authorList>
            <person name="Martens C."/>
            <person name="Dahlstrom E."/>
            <person name="Barbian K."/>
            <person name="Sykora L."/>
            <person name="Ricklefs S."/>
            <person name="Bruno D."/>
            <person name="Anzick I."/>
            <person name="Myles I."/>
            <person name="Datta S.K."/>
        </authorList>
    </citation>
    <scope>NUCLEOTIDE SEQUENCE</scope>
    <source>
        <strain evidence="2">AD2</strain>
    </source>
</reference>
<feature type="compositionally biased region" description="Polar residues" evidence="1">
    <location>
        <begin position="558"/>
        <end position="567"/>
    </location>
</feature>
<organism evidence="2">
    <name type="scientific">Roseomonas mucosa</name>
    <dbReference type="NCBI Taxonomy" id="207340"/>
    <lineage>
        <taxon>Bacteria</taxon>
        <taxon>Pseudomonadati</taxon>
        <taxon>Pseudomonadota</taxon>
        <taxon>Alphaproteobacteria</taxon>
        <taxon>Acetobacterales</taxon>
        <taxon>Roseomonadaceae</taxon>
        <taxon>Roseomonas</taxon>
    </lineage>
</organism>
<dbReference type="EMBL" id="CP025189">
    <property type="protein sequence ID" value="AWV23314.1"/>
    <property type="molecule type" value="Genomic_DNA"/>
</dbReference>
<proteinExistence type="predicted"/>
<evidence type="ECO:0000256" key="1">
    <source>
        <dbReference type="SAM" id="MobiDB-lite"/>
    </source>
</evidence>
<feature type="region of interest" description="Disordered" evidence="1">
    <location>
        <begin position="514"/>
        <end position="599"/>
    </location>
</feature>
<sequence length="599" mass="65228">MADGGYTIEEGKPRLRIERHDPDRTVSSLRDVLATTGRIFDRGVPVRLAYDQMQGGMVAQPLTPDAVVLEAHRSSRPYTLREKNGEVTEVNACLPRTAAVMWLDWKGQWNLPPLNGIASAPLLHEDGSIHAVDGYDPATGLWCENVPDLAGRVPVKPTRQQAEAALLRLRTMFRTFPFADADLVPTEGSPVQVLDLSKGPSKDESSFLVALLTAACRPSLHLAPGMLITAAQMSGAGAGKGLLARCICAVAFGRPPHAVTGGASQEEMEKRIAAELMEGAPVLFLDNLNGQAFRSDLLASAITERPARVRLLGKSQMLPLNATAFIVLTGNGLTVSEDLARRFLTVELDPRTEDPETRTFTGDLLAEITRRRAELLGDLLTIWRWGRQAGSGINPGKALGSFGQWARWVRDPLLALGCKDPADRISEAKTRDQRRLQIAELFAVWWRHHDNLPVQRRNLHESVQAILDPQNRGRNWQTAELERLAGTRLAGMILTRSKSDTKWSVATYALKRTEPPKAPESGTPLCSAGGGVEGSEQDTETEEFSGGHPPMTPMTPMVSSAASQNAAESREPPDHDAAEAEAMAAFYAEAAPTEFSEDR</sequence>
<dbReference type="RefSeq" id="WP_397540505.1">
    <property type="nucleotide sequence ID" value="NZ_CP025189.1"/>
</dbReference>
<feature type="compositionally biased region" description="Basic and acidic residues" evidence="1">
    <location>
        <begin position="568"/>
        <end position="578"/>
    </location>
</feature>
<accession>A0A4Y1N0I5</accession>
<gene>
    <name evidence="2" type="ORF">RADP37_05384</name>
</gene>
<name>A0A4Y1N0I5_9PROT</name>
<dbReference type="AlphaFoldDB" id="A0A4Y1N0I5"/>
<protein>
    <submittedName>
        <fullName evidence="2">Uncharacterized protein</fullName>
    </submittedName>
</protein>
<feature type="compositionally biased region" description="Low complexity" evidence="1">
    <location>
        <begin position="580"/>
        <end position="591"/>
    </location>
</feature>
<evidence type="ECO:0000313" key="2">
    <source>
        <dbReference type="EMBL" id="AWV23314.1"/>
    </source>
</evidence>